<evidence type="ECO:0000256" key="1">
    <source>
        <dbReference type="SAM" id="Phobius"/>
    </source>
</evidence>
<dbReference type="Proteomes" id="UP001205920">
    <property type="component" value="Unassembled WGS sequence"/>
</dbReference>
<dbReference type="Pfam" id="PF04286">
    <property type="entry name" value="DUF445"/>
    <property type="match status" value="1"/>
</dbReference>
<dbReference type="EMBL" id="JAEUWV010000016">
    <property type="protein sequence ID" value="MCO6395141.1"/>
    <property type="molecule type" value="Genomic_DNA"/>
</dbReference>
<feature type="transmembrane region" description="Helical" evidence="1">
    <location>
        <begin position="57"/>
        <end position="79"/>
    </location>
</feature>
<keyword evidence="3" id="KW-1185">Reference proteome</keyword>
<name>A0AAW5HZI5_9CORY</name>
<dbReference type="AlphaFoldDB" id="A0AAW5HZI5"/>
<dbReference type="GO" id="GO:0005886">
    <property type="term" value="C:plasma membrane"/>
    <property type="evidence" value="ECO:0007669"/>
    <property type="project" value="TreeGrafter"/>
</dbReference>
<reference evidence="2 3" key="1">
    <citation type="submission" date="2021-01" db="EMBL/GenBank/DDBJ databases">
        <title>Identification and Characterization of Corynebacterium sp.</title>
        <authorList>
            <person name="Luo Q."/>
            <person name="Qu P."/>
            <person name="Chen Q."/>
        </authorList>
    </citation>
    <scope>NUCLEOTIDE SEQUENCE [LARGE SCALE GENOMIC DNA]</scope>
    <source>
        <strain evidence="2 3">MC-18</strain>
    </source>
</reference>
<feature type="transmembrane region" description="Helical" evidence="1">
    <location>
        <begin position="25"/>
        <end position="45"/>
    </location>
</feature>
<comment type="caution">
    <text evidence="2">The sequence shown here is derived from an EMBL/GenBank/DDBJ whole genome shotgun (WGS) entry which is preliminary data.</text>
</comment>
<gene>
    <name evidence="2" type="ORF">JMN37_09195</name>
</gene>
<keyword evidence="1" id="KW-0472">Membrane</keyword>
<dbReference type="InterPro" id="IPR007383">
    <property type="entry name" value="DUF445"/>
</dbReference>
<keyword evidence="1" id="KW-1133">Transmembrane helix</keyword>
<accession>A0AAW5HZI5</accession>
<dbReference type="PANTHER" id="PTHR38442:SF1">
    <property type="entry name" value="INNER MEMBRANE PROTEIN"/>
    <property type="match status" value="1"/>
</dbReference>
<feature type="transmembrane region" description="Helical" evidence="1">
    <location>
        <begin position="404"/>
        <end position="425"/>
    </location>
</feature>
<sequence>MATHALMELTEADEQRRRTLRKYKIGVTALLGLMAVIFLTCSWWQSQGTAPLWVGYVRAAAEAGMVGGLADWFAVAAIFKHPMGLPIPHTALVPNKKDQVADALSDFVSENFLNAETITEKVMAAGIPERAGRWLSLEKNAKRVSEEVGKFTVKAVEAVDPAEAEEFLNSQVIDRFAEPIWGPPIGRALEGFIADGKIEPVVDDIVAWGNERLAGMEDAIVRTIDERMPAWAPKFAKDLVGAKVYNELVAFMADVDKDKDHEARRAIRRQINQFAQDLQFDGAMITRVEELKADVMASNAVQNAAAGLWGQVSAAIIESASDPESLVRRKIALTVHEWGEKLVNEPATREAAERNLQKWTHFAAENGAGQIVGIISETIQKWDGQEAADKIELMVGKDLQYIRVNGTIVGALAGLVIYAVSQLLFF</sequence>
<dbReference type="RefSeq" id="WP_070363219.1">
    <property type="nucleotide sequence ID" value="NZ_JAEUWV010000016.1"/>
</dbReference>
<organism evidence="2 3">
    <name type="scientific">Corynebacterium lipophilum</name>
    <dbReference type="NCBI Taxonomy" id="2804918"/>
    <lineage>
        <taxon>Bacteria</taxon>
        <taxon>Bacillati</taxon>
        <taxon>Actinomycetota</taxon>
        <taxon>Actinomycetes</taxon>
        <taxon>Mycobacteriales</taxon>
        <taxon>Corynebacteriaceae</taxon>
        <taxon>Corynebacterium</taxon>
    </lineage>
</organism>
<dbReference type="PANTHER" id="PTHR38442">
    <property type="entry name" value="INNER MEMBRANE PROTEIN-RELATED"/>
    <property type="match status" value="1"/>
</dbReference>
<protein>
    <submittedName>
        <fullName evidence="2">DUF445 family protein</fullName>
    </submittedName>
</protein>
<keyword evidence="1" id="KW-0812">Transmembrane</keyword>
<evidence type="ECO:0000313" key="3">
    <source>
        <dbReference type="Proteomes" id="UP001205920"/>
    </source>
</evidence>
<evidence type="ECO:0000313" key="2">
    <source>
        <dbReference type="EMBL" id="MCO6395141.1"/>
    </source>
</evidence>
<proteinExistence type="predicted"/>